<evidence type="ECO:0000256" key="5">
    <source>
        <dbReference type="ARBA" id="ARBA00023239"/>
    </source>
</evidence>
<dbReference type="OrthoDB" id="5034579at2759"/>
<dbReference type="InterPro" id="IPR022653">
    <property type="entry name" value="De-COase2_pyr-phos_BS"/>
</dbReference>
<keyword evidence="5" id="KW-0456">Lyase</keyword>
<protein>
    <submittedName>
        <fullName evidence="11">Protein TabA</fullName>
    </submittedName>
</protein>
<keyword evidence="4 7" id="KW-0663">Pyridoxal phosphate</keyword>
<dbReference type="FunFam" id="3.20.20.10:FF:000003">
    <property type="entry name" value="Diaminopimelate decarboxylase"/>
    <property type="match status" value="1"/>
</dbReference>
<dbReference type="SUPFAM" id="SSF51419">
    <property type="entry name" value="PLP-binding barrel"/>
    <property type="match status" value="1"/>
</dbReference>
<dbReference type="OMA" id="HGNAKSP"/>
<feature type="non-terminal residue" evidence="11">
    <location>
        <position position="430"/>
    </location>
</feature>
<evidence type="ECO:0000256" key="4">
    <source>
        <dbReference type="ARBA" id="ARBA00022898"/>
    </source>
</evidence>
<evidence type="ECO:0000256" key="1">
    <source>
        <dbReference type="ARBA" id="ARBA00001933"/>
    </source>
</evidence>
<name>A0A1D2NFL9_ORCCI</name>
<comment type="similarity">
    <text evidence="2 8">Belongs to the Orn/Lys/Arg decarboxylase class-II family.</text>
</comment>
<evidence type="ECO:0000256" key="7">
    <source>
        <dbReference type="PIRSR" id="PIRSR600183-50"/>
    </source>
</evidence>
<comment type="cofactor">
    <cofactor evidence="1 7">
        <name>pyridoxal 5'-phosphate</name>
        <dbReference type="ChEBI" id="CHEBI:597326"/>
    </cofactor>
</comment>
<evidence type="ECO:0000256" key="6">
    <source>
        <dbReference type="ARBA" id="ARBA00037173"/>
    </source>
</evidence>
<evidence type="ECO:0000259" key="10">
    <source>
        <dbReference type="Pfam" id="PF02784"/>
    </source>
</evidence>
<dbReference type="SUPFAM" id="SSF50621">
    <property type="entry name" value="Alanine racemase C-terminal domain-like"/>
    <property type="match status" value="1"/>
</dbReference>
<dbReference type="PANTHER" id="PTHR43727">
    <property type="entry name" value="DIAMINOPIMELATE DECARBOXYLASE"/>
    <property type="match status" value="1"/>
</dbReference>
<gene>
    <name evidence="11" type="ORF">Ocin01_02682</name>
</gene>
<dbReference type="PRINTS" id="PR01179">
    <property type="entry name" value="ODADCRBXLASE"/>
</dbReference>
<dbReference type="Pfam" id="PF02784">
    <property type="entry name" value="Orn_Arg_deC_N"/>
    <property type="match status" value="1"/>
</dbReference>
<reference evidence="11 12" key="1">
    <citation type="journal article" date="2016" name="Genome Biol. Evol.">
        <title>Gene Family Evolution Reflects Adaptation to Soil Environmental Stressors in the Genome of the Collembolan Orchesella cincta.</title>
        <authorList>
            <person name="Faddeeva-Vakhrusheva A."/>
            <person name="Derks M.F."/>
            <person name="Anvar S.Y."/>
            <person name="Agamennone V."/>
            <person name="Suring W."/>
            <person name="Smit S."/>
            <person name="van Straalen N.M."/>
            <person name="Roelofs D."/>
        </authorList>
    </citation>
    <scope>NUCLEOTIDE SEQUENCE [LARGE SCALE GENOMIC DNA]</scope>
    <source>
        <tissue evidence="11">Mixed pool</tissue>
    </source>
</reference>
<dbReference type="InterPro" id="IPR022644">
    <property type="entry name" value="De-COase2_N"/>
</dbReference>
<feature type="domain" description="Orn/DAP/Arg decarboxylase 2 C-terminal" evidence="9">
    <location>
        <begin position="23"/>
        <end position="380"/>
    </location>
</feature>
<dbReference type="Pfam" id="PF00278">
    <property type="entry name" value="Orn_DAP_Arg_deC"/>
    <property type="match status" value="1"/>
</dbReference>
<dbReference type="AlphaFoldDB" id="A0A1D2NFL9"/>
<organism evidence="11 12">
    <name type="scientific">Orchesella cincta</name>
    <name type="common">Springtail</name>
    <name type="synonym">Podura cincta</name>
    <dbReference type="NCBI Taxonomy" id="48709"/>
    <lineage>
        <taxon>Eukaryota</taxon>
        <taxon>Metazoa</taxon>
        <taxon>Ecdysozoa</taxon>
        <taxon>Arthropoda</taxon>
        <taxon>Hexapoda</taxon>
        <taxon>Collembola</taxon>
        <taxon>Entomobryomorpha</taxon>
        <taxon>Entomobryoidea</taxon>
        <taxon>Orchesellidae</taxon>
        <taxon>Orchesellinae</taxon>
        <taxon>Orchesella</taxon>
    </lineage>
</organism>
<feature type="modified residue" description="N6-(pyridoxal phosphate)lysine" evidence="7">
    <location>
        <position position="55"/>
    </location>
</feature>
<evidence type="ECO:0000259" key="9">
    <source>
        <dbReference type="Pfam" id="PF00278"/>
    </source>
</evidence>
<dbReference type="InterPro" id="IPR022643">
    <property type="entry name" value="De-COase2_C"/>
</dbReference>
<evidence type="ECO:0000256" key="8">
    <source>
        <dbReference type="RuleBase" id="RU003737"/>
    </source>
</evidence>
<dbReference type="GO" id="GO:0008836">
    <property type="term" value="F:diaminopimelate decarboxylase activity"/>
    <property type="evidence" value="ECO:0007669"/>
    <property type="project" value="InterPro"/>
</dbReference>
<proteinExistence type="inferred from homology"/>
<feature type="active site" description="Proton donor" evidence="7">
    <location>
        <position position="352"/>
    </location>
</feature>
<dbReference type="CDD" id="cd06828">
    <property type="entry name" value="PLPDE_III_DapDC"/>
    <property type="match status" value="1"/>
</dbReference>
<feature type="domain" description="Orn/DAP/Arg decarboxylase 2 N-terminal" evidence="10">
    <location>
        <begin position="29"/>
        <end position="277"/>
    </location>
</feature>
<comment type="function">
    <text evidence="6">Catalyzes the first and rate-limiting step of polyamine biosynthesis that converts ornithine into putrescine, which is the precursor for the polyamines, spermidine and spermine. Polyamines are essential for cell proliferation and are implicated in cellular processes, ranging from DNA replication to apoptosis.</text>
</comment>
<dbReference type="PANTHER" id="PTHR43727:SF2">
    <property type="entry name" value="GROUP IV DECARBOXYLASE"/>
    <property type="match status" value="1"/>
</dbReference>
<evidence type="ECO:0000256" key="2">
    <source>
        <dbReference type="ARBA" id="ARBA00008872"/>
    </source>
</evidence>
<accession>A0A1D2NFL9</accession>
<dbReference type="Gene3D" id="3.20.20.10">
    <property type="entry name" value="Alanine racemase"/>
    <property type="match status" value="1"/>
</dbReference>
<evidence type="ECO:0000256" key="3">
    <source>
        <dbReference type="ARBA" id="ARBA00022793"/>
    </source>
</evidence>
<dbReference type="InterPro" id="IPR009006">
    <property type="entry name" value="Ala_racemase/Decarboxylase_C"/>
</dbReference>
<keyword evidence="12" id="KW-1185">Reference proteome</keyword>
<dbReference type="InterPro" id="IPR029066">
    <property type="entry name" value="PLP-binding_barrel"/>
</dbReference>
<dbReference type="PRINTS" id="PR01181">
    <property type="entry name" value="DAPDCRBXLASE"/>
</dbReference>
<dbReference type="EMBL" id="LJIJ01000057">
    <property type="protein sequence ID" value="ODN04044.1"/>
    <property type="molecule type" value="Genomic_DNA"/>
</dbReference>
<dbReference type="STRING" id="48709.A0A1D2NFL9"/>
<keyword evidence="3" id="KW-0210">Decarboxylase</keyword>
<dbReference type="GO" id="GO:0009089">
    <property type="term" value="P:lysine biosynthetic process via diaminopimelate"/>
    <property type="evidence" value="ECO:0007669"/>
    <property type="project" value="InterPro"/>
</dbReference>
<comment type="caution">
    <text evidence="11">The sequence shown here is derived from an EMBL/GenBank/DDBJ whole genome shotgun (WGS) entry which is preliminary data.</text>
</comment>
<dbReference type="InterPro" id="IPR002986">
    <property type="entry name" value="DAP_deCOOHase_LysA"/>
</dbReference>
<sequence>MKDLPFSSISELLGYTKSYNTPFYLYDQETIEAQCKELKQSFSWAEEFQNYFAVKANPNPHILNIIKQQGFGVDCSSFAELLLAEATGFTKEEIFFTSNNTTLEEYRKAIELGAIINFDDTSHLQKVKDDIGLPDHVCFRYNPGSLRNGNDILGNPSEAKFGLTYEQLLKGYSEAKLLGCEKFSLHTMIISNSLDEDELFQTAEMMFELVKDLKTKLDIRIRQVNLGGGFGIPYKPTDKSVSTKSLGTKIQKLYENMLSNDDFLPFKLCFECGRFITGPAGILVTRIINKKRTYKNYLGVDASIANLLRPAMYGSYHHCSHIRDTECQEIVDRKLQNEDVENSVYDVIGSLCENNDKLATDRDIGTNVSVGDLLVFHDTGAHCSAMGFNYNGKLQCAEYIRQPTGELKLIKRAETYADLFSTIIWPEKLS</sequence>
<dbReference type="Proteomes" id="UP000094527">
    <property type="component" value="Unassembled WGS sequence"/>
</dbReference>
<dbReference type="PROSITE" id="PS00878">
    <property type="entry name" value="ODR_DC_2_1"/>
    <property type="match status" value="1"/>
</dbReference>
<evidence type="ECO:0000313" key="11">
    <source>
        <dbReference type="EMBL" id="ODN04044.1"/>
    </source>
</evidence>
<evidence type="ECO:0000313" key="12">
    <source>
        <dbReference type="Proteomes" id="UP000094527"/>
    </source>
</evidence>
<dbReference type="Gene3D" id="2.40.37.10">
    <property type="entry name" value="Lyase, Ornithine Decarboxylase, Chain A, domain 1"/>
    <property type="match status" value="1"/>
</dbReference>
<dbReference type="InterPro" id="IPR000183">
    <property type="entry name" value="Orn/DAP/Arg_de-COase"/>
</dbReference>